<dbReference type="SMART" id="SM00320">
    <property type="entry name" value="WD40"/>
    <property type="match status" value="7"/>
</dbReference>
<evidence type="ECO:0000313" key="5">
    <source>
        <dbReference type="EMBL" id="MCK2218650.1"/>
    </source>
</evidence>
<name>A0ABT0G246_9ACTN</name>
<accession>A0ABT0G246</accession>
<dbReference type="Gene3D" id="2.130.10.10">
    <property type="entry name" value="YVTN repeat-like/Quinoprotein amine dehydrogenase"/>
    <property type="match status" value="2"/>
</dbReference>
<proteinExistence type="predicted"/>
<protein>
    <submittedName>
        <fullName evidence="5">WD40 repeat domain-containing protein</fullName>
    </submittedName>
</protein>
<feature type="region of interest" description="Disordered" evidence="4">
    <location>
        <begin position="249"/>
        <end position="277"/>
    </location>
</feature>
<dbReference type="PANTHER" id="PTHR19879:SF9">
    <property type="entry name" value="TRANSCRIPTION INITIATION FACTOR TFIID SUBUNIT 5"/>
    <property type="match status" value="1"/>
</dbReference>
<organism evidence="5 6">
    <name type="scientific">Actinomadura luzonensis</name>
    <dbReference type="NCBI Taxonomy" id="2805427"/>
    <lineage>
        <taxon>Bacteria</taxon>
        <taxon>Bacillati</taxon>
        <taxon>Actinomycetota</taxon>
        <taxon>Actinomycetes</taxon>
        <taxon>Streptosporangiales</taxon>
        <taxon>Thermomonosporaceae</taxon>
        <taxon>Actinomadura</taxon>
    </lineage>
</organism>
<comment type="caution">
    <text evidence="5">The sequence shown here is derived from an EMBL/GenBank/DDBJ whole genome shotgun (WGS) entry which is preliminary data.</text>
</comment>
<gene>
    <name evidence="5" type="ORF">MF672_033365</name>
</gene>
<dbReference type="InterPro" id="IPR011047">
    <property type="entry name" value="Quinoprotein_ADH-like_sf"/>
</dbReference>
<feature type="compositionally biased region" description="Basic and acidic residues" evidence="4">
    <location>
        <begin position="249"/>
        <end position="261"/>
    </location>
</feature>
<keyword evidence="6" id="KW-1185">Reference proteome</keyword>
<evidence type="ECO:0000313" key="6">
    <source>
        <dbReference type="Proteomes" id="UP001317259"/>
    </source>
</evidence>
<evidence type="ECO:0000256" key="2">
    <source>
        <dbReference type="ARBA" id="ARBA00022737"/>
    </source>
</evidence>
<keyword evidence="2" id="KW-0677">Repeat</keyword>
<dbReference type="InterPro" id="IPR019775">
    <property type="entry name" value="WD40_repeat_CS"/>
</dbReference>
<evidence type="ECO:0000256" key="4">
    <source>
        <dbReference type="SAM" id="MobiDB-lite"/>
    </source>
</evidence>
<reference evidence="5 6" key="1">
    <citation type="submission" date="2022-04" db="EMBL/GenBank/DDBJ databases">
        <title>Genome draft of Actinomadura sp. ATCC 31491.</title>
        <authorList>
            <person name="Shi X."/>
            <person name="Du Y."/>
        </authorList>
    </citation>
    <scope>NUCLEOTIDE SEQUENCE [LARGE SCALE GENOMIC DNA]</scope>
    <source>
        <strain evidence="5 6">ATCC 31491</strain>
    </source>
</reference>
<dbReference type="PROSITE" id="PS50294">
    <property type="entry name" value="WD_REPEATS_REGION"/>
    <property type="match status" value="3"/>
</dbReference>
<evidence type="ECO:0000256" key="3">
    <source>
        <dbReference type="PROSITE-ProRule" id="PRU00221"/>
    </source>
</evidence>
<feature type="region of interest" description="Disordered" evidence="4">
    <location>
        <begin position="303"/>
        <end position="334"/>
    </location>
</feature>
<dbReference type="NCBIfam" id="NF047832">
    <property type="entry name" value="caspase_w_EACC1"/>
    <property type="match status" value="1"/>
</dbReference>
<dbReference type="InterPro" id="IPR015943">
    <property type="entry name" value="WD40/YVTN_repeat-like_dom_sf"/>
</dbReference>
<keyword evidence="1 3" id="KW-0853">WD repeat</keyword>
<evidence type="ECO:0000256" key="1">
    <source>
        <dbReference type="ARBA" id="ARBA00022574"/>
    </source>
</evidence>
<sequence length="630" mass="67881">MRPADPKRSRIVLIGSSRYADPELADLPAVATTVRDLSAFYTDPHAGVVPRRHCAVLLDAPGLESVGNGLAVSARAAEDLLLVHYIGHGLVSGRKQDLYLALPGTVWDSPDFSALEYGKLRDAVLRSPARVKIIILDCCFSGRAFSRSMYGGPSGASLAELEVEGAYVLTSAGQSQVSQILPGEEHTAFSGRLLRLLWEGIDNGPALLTIEDLYQALRHRMRIAHLSTPERRLTGDAERMPLTANRAGVLERPRRHADPPRRRMRRSGTGRTSGLGGWRRPVPLTALGALVIAVTAWSLVPDASPKARPSAHVTSPPPSAPASASPATARTVTTTATTAWRSRRLLTIPGPFDAARFSPDGTILAMSGTDRTLTLRDMSTGAGKVLRLGSASATLRPAVFSPDGRLVAAWAQGDRAIRLWDRPTGRWLTFNPAHPAPVWAAAFSPDSRTMATGGDDGDVILWDLARQRRITALRRDGNGRIWSLGISPDGKLLAAGSADGHVHLWNLRNHTYIRALTATPEGVWGLAFNPSGTRLAAVAADKRIALWDARTLELKATFRDDHTRVYGLDFSADGRFLSSCGEPDTTRVIDVTARRKVAEYPGSLSFSPTGRSFATVTALGDVQVWRMTGA</sequence>
<dbReference type="PROSITE" id="PS50082">
    <property type="entry name" value="WD_REPEATS_2"/>
    <property type="match status" value="3"/>
</dbReference>
<dbReference type="InterPro" id="IPR001680">
    <property type="entry name" value="WD40_rpt"/>
</dbReference>
<feature type="repeat" description="WD" evidence="3">
    <location>
        <begin position="431"/>
        <end position="472"/>
    </location>
</feature>
<feature type="repeat" description="WD" evidence="3">
    <location>
        <begin position="516"/>
        <end position="557"/>
    </location>
</feature>
<dbReference type="Pfam" id="PF00400">
    <property type="entry name" value="WD40"/>
    <property type="match status" value="4"/>
</dbReference>
<dbReference type="RefSeq" id="WP_242381630.1">
    <property type="nucleotide sequence ID" value="NZ_JAKRKC020000002.1"/>
</dbReference>
<dbReference type="PROSITE" id="PS00678">
    <property type="entry name" value="WD_REPEATS_1"/>
    <property type="match status" value="3"/>
</dbReference>
<dbReference type="EMBL" id="JAKRKC020000002">
    <property type="protein sequence ID" value="MCK2218650.1"/>
    <property type="molecule type" value="Genomic_DNA"/>
</dbReference>
<dbReference type="PANTHER" id="PTHR19879">
    <property type="entry name" value="TRANSCRIPTION INITIATION FACTOR TFIID"/>
    <property type="match status" value="1"/>
</dbReference>
<feature type="compositionally biased region" description="Low complexity" evidence="4">
    <location>
        <begin position="321"/>
        <end position="334"/>
    </location>
</feature>
<dbReference type="CDD" id="cd00200">
    <property type="entry name" value="WD40"/>
    <property type="match status" value="1"/>
</dbReference>
<dbReference type="Proteomes" id="UP001317259">
    <property type="component" value="Unassembled WGS sequence"/>
</dbReference>
<dbReference type="SUPFAM" id="SSF50998">
    <property type="entry name" value="Quinoprotein alcohol dehydrogenase-like"/>
    <property type="match status" value="1"/>
</dbReference>
<dbReference type="Gene3D" id="3.40.50.1460">
    <property type="match status" value="1"/>
</dbReference>
<feature type="repeat" description="WD" evidence="3">
    <location>
        <begin position="474"/>
        <end position="515"/>
    </location>
</feature>